<dbReference type="AlphaFoldDB" id="U2CAK0"/>
<dbReference type="Proteomes" id="UP000016496">
    <property type="component" value="Unassembled WGS sequence"/>
</dbReference>
<evidence type="ECO:0000313" key="2">
    <source>
        <dbReference type="Proteomes" id="UP000016496"/>
    </source>
</evidence>
<organism evidence="1 2">
    <name type="scientific">Bacteroides pyogenes F0041</name>
    <dbReference type="NCBI Taxonomy" id="1321819"/>
    <lineage>
        <taxon>Bacteria</taxon>
        <taxon>Pseudomonadati</taxon>
        <taxon>Bacteroidota</taxon>
        <taxon>Bacteroidia</taxon>
        <taxon>Bacteroidales</taxon>
        <taxon>Bacteroidaceae</taxon>
        <taxon>Bacteroides</taxon>
    </lineage>
</organism>
<comment type="caution">
    <text evidence="1">The sequence shown here is derived from an EMBL/GenBank/DDBJ whole genome shotgun (WGS) entry which is preliminary data.</text>
</comment>
<protein>
    <submittedName>
        <fullName evidence="1">Uncharacterized protein</fullName>
    </submittedName>
</protein>
<proteinExistence type="predicted"/>
<dbReference type="EMBL" id="AWSV01000159">
    <property type="protein sequence ID" value="ERI81560.1"/>
    <property type="molecule type" value="Genomic_DNA"/>
</dbReference>
<reference evidence="1 2" key="1">
    <citation type="submission" date="2013-08" db="EMBL/GenBank/DDBJ databases">
        <authorList>
            <person name="Weinstock G."/>
            <person name="Sodergren E."/>
            <person name="Wylie T."/>
            <person name="Fulton L."/>
            <person name="Fulton R."/>
            <person name="Fronick C."/>
            <person name="O'Laughlin M."/>
            <person name="Godfrey J."/>
            <person name="Miner T."/>
            <person name="Herter B."/>
            <person name="Appelbaum E."/>
            <person name="Cordes M."/>
            <person name="Lek S."/>
            <person name="Wollam A."/>
            <person name="Pepin K.H."/>
            <person name="Palsikar V.B."/>
            <person name="Mitreva M."/>
            <person name="Wilson R.K."/>
        </authorList>
    </citation>
    <scope>NUCLEOTIDE SEQUENCE [LARGE SCALE GENOMIC DNA]</scope>
    <source>
        <strain evidence="1 2">F0041</strain>
    </source>
</reference>
<sequence>MYNLPQRHRFCFTKANVLQITENGKKKRMKEARTRQKKHCSETEFITCVIHQEARTPQKSIPERRERAVDGLHTQATAAGNIILMQRKGFFYRENR</sequence>
<evidence type="ECO:0000313" key="1">
    <source>
        <dbReference type="EMBL" id="ERI81560.1"/>
    </source>
</evidence>
<gene>
    <name evidence="1" type="ORF">HMPREF1981_03105</name>
</gene>
<dbReference type="HOGENOM" id="CLU_2354028_0_0_10"/>
<dbReference type="PATRIC" id="fig|1321819.3.peg.2872"/>
<accession>U2CAK0</accession>
<name>U2CAK0_9BACE</name>